<dbReference type="Proteomes" id="UP001396334">
    <property type="component" value="Unassembled WGS sequence"/>
</dbReference>
<evidence type="ECO:0000313" key="2">
    <source>
        <dbReference type="Proteomes" id="UP001396334"/>
    </source>
</evidence>
<reference evidence="1 2" key="1">
    <citation type="journal article" date="2024" name="G3 (Bethesda)">
        <title>Genome assembly of Hibiscus sabdariffa L. provides insights into metabolisms of medicinal natural products.</title>
        <authorList>
            <person name="Kim T."/>
        </authorList>
    </citation>
    <scope>NUCLEOTIDE SEQUENCE [LARGE SCALE GENOMIC DNA]</scope>
    <source>
        <strain evidence="1">TK-2024</strain>
        <tissue evidence="1">Old leaves</tissue>
    </source>
</reference>
<dbReference type="InterPro" id="IPR002213">
    <property type="entry name" value="UDP_glucos_trans"/>
</dbReference>
<dbReference type="Gene3D" id="3.40.50.2000">
    <property type="entry name" value="Glycogen Phosphorylase B"/>
    <property type="match status" value="2"/>
</dbReference>
<gene>
    <name evidence="1" type="ORF">V6N11_008469</name>
</gene>
<name>A0ABR1Z8R3_9ROSI</name>
<protein>
    <submittedName>
        <fullName evidence="1">Uncharacterized protein</fullName>
    </submittedName>
</protein>
<dbReference type="EMBL" id="JBBPBN010002303">
    <property type="protein sequence ID" value="KAK8476315.1"/>
    <property type="molecule type" value="Genomic_DNA"/>
</dbReference>
<comment type="caution">
    <text evidence="1">The sequence shown here is derived from an EMBL/GenBank/DDBJ whole genome shotgun (WGS) entry which is preliminary data.</text>
</comment>
<dbReference type="CDD" id="cd03784">
    <property type="entry name" value="GT1_Gtf-like"/>
    <property type="match status" value="1"/>
</dbReference>
<sequence>MEKEQKSGHLVLVMVPFQGHMTPMLQLATILHSKGFSITIVHSELNSHDLSGHSEFAFVSIPNNLTRPQLLDGDLASFALCLNKNCAAPLRQCLEQIVHSNSRITAVLYDLLLFCAQIITDDLRLPEINLHTNSATTLLFFSQLDEKDFIFENDSLELQALRLPRLRALISRHPTETMAEMRIWLTNIMKSSSAIILNSMAFLEEEVILKVKEYFPTSIFAIGPLHKLAQTICISILTEDDKCIAWLDKQAPESVIYVSFGSMANIDEHELIEMAWGLVDSGQPFLWIVRPGMVRGSEWKETLPNGFDESVGERGRIVKWTPQKEALAHRAVGGFWSHCGWNLTIDREYLRRGADAV</sequence>
<evidence type="ECO:0000313" key="1">
    <source>
        <dbReference type="EMBL" id="KAK8476315.1"/>
    </source>
</evidence>
<dbReference type="Pfam" id="PF00201">
    <property type="entry name" value="UDPGT"/>
    <property type="match status" value="1"/>
</dbReference>
<dbReference type="PANTHER" id="PTHR11926:SF1047">
    <property type="entry name" value="UDP-GLUCOSE IRIDOID GLUCOSYLTRANSFERASE-LIKE ISOFORM X1"/>
    <property type="match status" value="1"/>
</dbReference>
<accession>A0ABR1Z8R3</accession>
<dbReference type="PANTHER" id="PTHR11926">
    <property type="entry name" value="GLUCOSYL/GLUCURONOSYL TRANSFERASES"/>
    <property type="match status" value="1"/>
</dbReference>
<keyword evidence="2" id="KW-1185">Reference proteome</keyword>
<proteinExistence type="predicted"/>
<organism evidence="1 2">
    <name type="scientific">Hibiscus sabdariffa</name>
    <name type="common">roselle</name>
    <dbReference type="NCBI Taxonomy" id="183260"/>
    <lineage>
        <taxon>Eukaryota</taxon>
        <taxon>Viridiplantae</taxon>
        <taxon>Streptophyta</taxon>
        <taxon>Embryophyta</taxon>
        <taxon>Tracheophyta</taxon>
        <taxon>Spermatophyta</taxon>
        <taxon>Magnoliopsida</taxon>
        <taxon>eudicotyledons</taxon>
        <taxon>Gunneridae</taxon>
        <taxon>Pentapetalae</taxon>
        <taxon>rosids</taxon>
        <taxon>malvids</taxon>
        <taxon>Malvales</taxon>
        <taxon>Malvaceae</taxon>
        <taxon>Malvoideae</taxon>
        <taxon>Hibiscus</taxon>
    </lineage>
</organism>
<dbReference type="SUPFAM" id="SSF53756">
    <property type="entry name" value="UDP-Glycosyltransferase/glycogen phosphorylase"/>
    <property type="match status" value="1"/>
</dbReference>